<reference evidence="2" key="1">
    <citation type="journal article" date="2014" name="Front. Microbiol.">
        <title>High frequency of phylogenetically diverse reductive dehalogenase-homologous genes in deep subseafloor sedimentary metagenomes.</title>
        <authorList>
            <person name="Kawai M."/>
            <person name="Futagami T."/>
            <person name="Toyoda A."/>
            <person name="Takaki Y."/>
            <person name="Nishi S."/>
            <person name="Hori S."/>
            <person name="Arai W."/>
            <person name="Tsubouchi T."/>
            <person name="Morono Y."/>
            <person name="Uchiyama I."/>
            <person name="Ito T."/>
            <person name="Fujiyama A."/>
            <person name="Inagaki F."/>
            <person name="Takami H."/>
        </authorList>
    </citation>
    <scope>NUCLEOTIDE SEQUENCE</scope>
    <source>
        <strain evidence="2">Expedition CK06-06</strain>
    </source>
</reference>
<sequence>MNQERKVHLEAKVMNKIKDGKINLRSRYIFLAKKLGLGGGLTLSLILAALFLNLAFFSMKTSGSLEFLSFGRIGILAFLESFPYLWILIGLAFFTIASAILSRYDLSYKKPF</sequence>
<comment type="caution">
    <text evidence="2">The sequence shown here is derived from an EMBL/GenBank/DDBJ whole genome shotgun (WGS) entry which is preliminary data.</text>
</comment>
<protein>
    <recommendedName>
        <fullName evidence="3">ABC3 transporter permease protein domain-containing protein</fullName>
    </recommendedName>
</protein>
<name>X1SAC0_9ZZZZ</name>
<proteinExistence type="predicted"/>
<organism evidence="2">
    <name type="scientific">marine sediment metagenome</name>
    <dbReference type="NCBI Taxonomy" id="412755"/>
    <lineage>
        <taxon>unclassified sequences</taxon>
        <taxon>metagenomes</taxon>
        <taxon>ecological metagenomes</taxon>
    </lineage>
</organism>
<accession>X1SAC0</accession>
<keyword evidence="1" id="KW-1133">Transmembrane helix</keyword>
<dbReference type="AlphaFoldDB" id="X1SAC0"/>
<keyword evidence="1" id="KW-0472">Membrane</keyword>
<feature type="transmembrane region" description="Helical" evidence="1">
    <location>
        <begin position="35"/>
        <end position="57"/>
    </location>
</feature>
<evidence type="ECO:0000256" key="1">
    <source>
        <dbReference type="SAM" id="Phobius"/>
    </source>
</evidence>
<dbReference type="EMBL" id="BARW01001170">
    <property type="protein sequence ID" value="GAI72385.1"/>
    <property type="molecule type" value="Genomic_DNA"/>
</dbReference>
<evidence type="ECO:0000313" key="2">
    <source>
        <dbReference type="EMBL" id="GAI72385.1"/>
    </source>
</evidence>
<feature type="non-terminal residue" evidence="2">
    <location>
        <position position="112"/>
    </location>
</feature>
<feature type="transmembrane region" description="Helical" evidence="1">
    <location>
        <begin position="84"/>
        <end position="104"/>
    </location>
</feature>
<keyword evidence="1" id="KW-0812">Transmembrane</keyword>
<evidence type="ECO:0008006" key="3">
    <source>
        <dbReference type="Google" id="ProtNLM"/>
    </source>
</evidence>
<gene>
    <name evidence="2" type="ORF">S12H4_03969</name>
</gene>